<dbReference type="OrthoDB" id="3800491at2759"/>
<dbReference type="Proteomes" id="UP000250140">
    <property type="component" value="Unassembled WGS sequence"/>
</dbReference>
<gene>
    <name evidence="2" type="ORF">AOQ84DRAFT_421171</name>
</gene>
<organism evidence="2 3">
    <name type="scientific">Glonium stellatum</name>
    <dbReference type="NCBI Taxonomy" id="574774"/>
    <lineage>
        <taxon>Eukaryota</taxon>
        <taxon>Fungi</taxon>
        <taxon>Dikarya</taxon>
        <taxon>Ascomycota</taxon>
        <taxon>Pezizomycotina</taxon>
        <taxon>Dothideomycetes</taxon>
        <taxon>Pleosporomycetidae</taxon>
        <taxon>Gloniales</taxon>
        <taxon>Gloniaceae</taxon>
        <taxon>Glonium</taxon>
    </lineage>
</organism>
<keyword evidence="1" id="KW-0472">Membrane</keyword>
<accession>A0A8E2JWV1</accession>
<evidence type="ECO:0000256" key="1">
    <source>
        <dbReference type="SAM" id="Phobius"/>
    </source>
</evidence>
<reference evidence="2 3" key="1">
    <citation type="journal article" date="2016" name="Nat. Commun.">
        <title>Ectomycorrhizal ecology is imprinted in the genome of the dominant symbiotic fungus Cenococcum geophilum.</title>
        <authorList>
            <consortium name="DOE Joint Genome Institute"/>
            <person name="Peter M."/>
            <person name="Kohler A."/>
            <person name="Ohm R.A."/>
            <person name="Kuo A."/>
            <person name="Krutzmann J."/>
            <person name="Morin E."/>
            <person name="Arend M."/>
            <person name="Barry K.W."/>
            <person name="Binder M."/>
            <person name="Choi C."/>
            <person name="Clum A."/>
            <person name="Copeland A."/>
            <person name="Grisel N."/>
            <person name="Haridas S."/>
            <person name="Kipfer T."/>
            <person name="LaButti K."/>
            <person name="Lindquist E."/>
            <person name="Lipzen A."/>
            <person name="Maire R."/>
            <person name="Meier B."/>
            <person name="Mihaltcheva S."/>
            <person name="Molinier V."/>
            <person name="Murat C."/>
            <person name="Poggeler S."/>
            <person name="Quandt C.A."/>
            <person name="Sperisen C."/>
            <person name="Tritt A."/>
            <person name="Tisserant E."/>
            <person name="Crous P.W."/>
            <person name="Henrissat B."/>
            <person name="Nehls U."/>
            <person name="Egli S."/>
            <person name="Spatafora J.W."/>
            <person name="Grigoriev I.V."/>
            <person name="Martin F.M."/>
        </authorList>
    </citation>
    <scope>NUCLEOTIDE SEQUENCE [LARGE SCALE GENOMIC DNA]</scope>
    <source>
        <strain evidence="2 3">CBS 207.34</strain>
    </source>
</reference>
<keyword evidence="1" id="KW-0812">Transmembrane</keyword>
<keyword evidence="1" id="KW-1133">Transmembrane helix</keyword>
<feature type="transmembrane region" description="Helical" evidence="1">
    <location>
        <begin position="860"/>
        <end position="884"/>
    </location>
</feature>
<sequence length="919" mass="103578">MGTAYFYDGRAVANIAPPSRVSNSFARASLVLLGWLDDLFSQAVFILENFKFYLKKILVIIRFQSLRHRNRVRQVRIRQVSRFSVSNTAVNARLSNSENDKLDTNARIIYPRGSSLSDNFKYVIVFGENTSTLVPGPQITNIAVTPYTSDAEFLEMLRIALENRNISLITKMKQLLSAKKLAPIYVKRDNENQIKKAEHQWNVTPIDHHGSVDLVESNQMRKLGLLPEGPLGQRLPIDLHILERYYLFRDCADTQRIIISRIPQYRSSIENAEGFSSDAYGLAMYATFSITRGFIFLMFGITLYVYGILIVKDFPGSVDIAASIATIIATIILVLLTGTTIISNSELGSLLDEALLALSLVLLVAQFLYEMVLNLTLLLISVALKKSVSLVWRAKVRCKMALRHVLYIVMSLMLEAQSLCLMALSPVVGLLPSENLPKYLERKTWRGHPVVIISIGKLRTSLIYAGWETDIAKPGIVRLSWKCKCGRRFSQDVKQSQIDTGFFSELLTEVLPNTTSPSSGAAGPSKSSEENVGSGLVAVGHVSEKASLHHPSENTSAREGNLQADRALEPVSEIRQRGLRKRRTTIDKWILVSIPQDRRYHRLEHIVALKKKGDMDVFQDIQSLYNNLRPKASRLWDMRDFTRIRLVKFDVRKIQSSKSSREVVIRSEKWEPPDAITGPDWEYSNQGDVGLDTLPEFLLYLWHLAEETKTTKPLDEPEPCSTTDVTPRDVEDTLPITEISRPKLKPFWADSIRTIKIFTLSKAKKHSTPSHTKAGLFNFWLISQWCSSFVSSSKKLSPTTVQSELPDPPSPPDFGIEIEINPPTSWALESIPRKIRSKLVSDPSCRRVVVGWGLWIEEDFIIPGIALILINLVPVVFFAMSAALTVKHGIAWFVIAGYGVSFATFIFTQWIVKKKDSNR</sequence>
<evidence type="ECO:0000313" key="3">
    <source>
        <dbReference type="Proteomes" id="UP000250140"/>
    </source>
</evidence>
<proteinExistence type="predicted"/>
<keyword evidence="3" id="KW-1185">Reference proteome</keyword>
<feature type="transmembrane region" description="Helical" evidence="1">
    <location>
        <begin position="293"/>
        <end position="311"/>
    </location>
</feature>
<protein>
    <submittedName>
        <fullName evidence="2">Uncharacterized protein</fullName>
    </submittedName>
</protein>
<feature type="transmembrane region" description="Helical" evidence="1">
    <location>
        <begin position="318"/>
        <end position="342"/>
    </location>
</feature>
<feature type="transmembrane region" description="Helical" evidence="1">
    <location>
        <begin position="890"/>
        <end position="912"/>
    </location>
</feature>
<evidence type="ECO:0000313" key="2">
    <source>
        <dbReference type="EMBL" id="OCL12109.1"/>
    </source>
</evidence>
<dbReference type="AlphaFoldDB" id="A0A8E2JWV1"/>
<name>A0A8E2JWV1_9PEZI</name>
<feature type="transmembrane region" description="Helical" evidence="1">
    <location>
        <begin position="405"/>
        <end position="428"/>
    </location>
</feature>
<dbReference type="EMBL" id="KV748924">
    <property type="protein sequence ID" value="OCL12109.1"/>
    <property type="molecule type" value="Genomic_DNA"/>
</dbReference>
<feature type="transmembrane region" description="Helical" evidence="1">
    <location>
        <begin position="354"/>
        <end position="384"/>
    </location>
</feature>